<dbReference type="Pfam" id="PF01063">
    <property type="entry name" value="Aminotran_4"/>
    <property type="match status" value="1"/>
</dbReference>
<feature type="compositionally biased region" description="Polar residues" evidence="7">
    <location>
        <begin position="27"/>
        <end position="38"/>
    </location>
</feature>
<evidence type="ECO:0000313" key="8">
    <source>
        <dbReference type="EMBL" id="KAH0544710.1"/>
    </source>
</evidence>
<evidence type="ECO:0000256" key="3">
    <source>
        <dbReference type="ARBA" id="ARBA00022576"/>
    </source>
</evidence>
<dbReference type="InterPro" id="IPR001544">
    <property type="entry name" value="Aminotrans_IV"/>
</dbReference>
<evidence type="ECO:0000256" key="2">
    <source>
        <dbReference type="ARBA" id="ARBA00009320"/>
    </source>
</evidence>
<protein>
    <recommendedName>
        <fullName evidence="10">Branched-chain-amino-acid aminotransferase</fullName>
    </recommendedName>
</protein>
<reference evidence="8" key="1">
    <citation type="submission" date="2021-03" db="EMBL/GenBank/DDBJ databases">
        <title>Comparative genomics and phylogenomic investigation of the class Geoglossomycetes provide insights into ecological specialization and systematics.</title>
        <authorList>
            <person name="Melie T."/>
            <person name="Pirro S."/>
            <person name="Miller A.N."/>
            <person name="Quandt A."/>
        </authorList>
    </citation>
    <scope>NUCLEOTIDE SEQUENCE</scope>
    <source>
        <strain evidence="8">GBOQ0MN5Z8</strain>
    </source>
</reference>
<evidence type="ECO:0000313" key="9">
    <source>
        <dbReference type="Proteomes" id="UP000698800"/>
    </source>
</evidence>
<dbReference type="InterPro" id="IPR043132">
    <property type="entry name" value="BCAT-like_C"/>
</dbReference>
<keyword evidence="5" id="KW-0663">Pyridoxal phosphate</keyword>
<evidence type="ECO:0000256" key="4">
    <source>
        <dbReference type="ARBA" id="ARBA00022679"/>
    </source>
</evidence>
<feature type="region of interest" description="Disordered" evidence="7">
    <location>
        <begin position="1"/>
        <end position="66"/>
    </location>
</feature>
<keyword evidence="3" id="KW-0032">Aminotransferase</keyword>
<sequence length="429" mass="45746">MSPSATARPSLGDPPQLSPDRLLPSKSLPNTTNGTTTPDLDASLLRFTPTTTPRPVPLPNSPEVASQSTCTDHMITSAWTAHAGWSAPHLQPYAPLTLSPTASVLHYSTSCFEGLKAYRGHDGRLRLFRPDRNCARMLASAARVTLPAFDPAELEKLIKALVRVEGPKWVPPARPGAFIYIRPTLIATHPALGMQPPKEALLFIIACFLPSLDDPRALPTPAPTPTPTPTKPPAATGLKLLASPPTATRAWPTGFGASKIGANYGPSLPQHSHAQSRGYDQVLWLFGPDHLVTEAGASNFFVVWRARPERGGRVEMVTAALDMGLILAGVTRGCVLELARARLGGEGVAVVERAFGMREVVEAVEEGRVVEAFAAGTAGRDLDIPVPGAGGYAARIKAWLGDIMFGRVEHEWGVVVDEDIEEEEETGGA</sequence>
<dbReference type="GO" id="GO:0005739">
    <property type="term" value="C:mitochondrion"/>
    <property type="evidence" value="ECO:0007669"/>
    <property type="project" value="TreeGrafter"/>
</dbReference>
<dbReference type="AlphaFoldDB" id="A0A9P8L5I4"/>
<dbReference type="InterPro" id="IPR005786">
    <property type="entry name" value="B_amino_transII"/>
</dbReference>
<comment type="cofactor">
    <cofactor evidence="1">
        <name>pyridoxal 5'-phosphate</name>
        <dbReference type="ChEBI" id="CHEBI:597326"/>
    </cofactor>
</comment>
<dbReference type="OrthoDB" id="1732691at2759"/>
<proteinExistence type="inferred from homology"/>
<dbReference type="InterPro" id="IPR036038">
    <property type="entry name" value="Aminotransferase-like"/>
</dbReference>
<dbReference type="Gene3D" id="3.30.470.10">
    <property type="match status" value="1"/>
</dbReference>
<evidence type="ECO:0000256" key="7">
    <source>
        <dbReference type="SAM" id="MobiDB-lite"/>
    </source>
</evidence>
<dbReference type="SUPFAM" id="SSF56752">
    <property type="entry name" value="D-aminoacid aminotransferase-like PLP-dependent enzymes"/>
    <property type="match status" value="1"/>
</dbReference>
<feature type="modified residue" description="N6-(pyridoxal phosphate)lysine" evidence="6">
    <location>
        <position position="259"/>
    </location>
</feature>
<dbReference type="PANTHER" id="PTHR11825:SF69">
    <property type="entry name" value="BRANCHED-CHAIN-AMINO-ACID AMINOTRANSFERASE"/>
    <property type="match status" value="1"/>
</dbReference>
<evidence type="ECO:0000256" key="6">
    <source>
        <dbReference type="PIRSR" id="PIRSR006468-1"/>
    </source>
</evidence>
<dbReference type="GO" id="GO:0009098">
    <property type="term" value="P:L-leucine biosynthetic process"/>
    <property type="evidence" value="ECO:0007669"/>
    <property type="project" value="TreeGrafter"/>
</dbReference>
<dbReference type="GO" id="GO:0009099">
    <property type="term" value="P:L-valine biosynthetic process"/>
    <property type="evidence" value="ECO:0007669"/>
    <property type="project" value="TreeGrafter"/>
</dbReference>
<dbReference type="PANTHER" id="PTHR11825">
    <property type="entry name" value="SUBGROUP IIII AMINOTRANSFERASE"/>
    <property type="match status" value="1"/>
</dbReference>
<keyword evidence="4" id="KW-0808">Transferase</keyword>
<accession>A0A9P8L5I4</accession>
<evidence type="ECO:0000256" key="1">
    <source>
        <dbReference type="ARBA" id="ARBA00001933"/>
    </source>
</evidence>
<evidence type="ECO:0000256" key="5">
    <source>
        <dbReference type="ARBA" id="ARBA00022898"/>
    </source>
</evidence>
<dbReference type="PIRSF" id="PIRSF006468">
    <property type="entry name" value="BCAT1"/>
    <property type="match status" value="1"/>
</dbReference>
<evidence type="ECO:0008006" key="10">
    <source>
        <dbReference type="Google" id="ProtNLM"/>
    </source>
</evidence>
<comment type="caution">
    <text evidence="8">The sequence shown here is derived from an EMBL/GenBank/DDBJ whole genome shotgun (WGS) entry which is preliminary data.</text>
</comment>
<dbReference type="GO" id="GO:0004084">
    <property type="term" value="F:branched-chain-amino-acid transaminase activity"/>
    <property type="evidence" value="ECO:0007669"/>
    <property type="project" value="InterPro"/>
</dbReference>
<dbReference type="Proteomes" id="UP000698800">
    <property type="component" value="Unassembled WGS sequence"/>
</dbReference>
<organism evidence="8 9">
    <name type="scientific">Glutinoglossum americanum</name>
    <dbReference type="NCBI Taxonomy" id="1670608"/>
    <lineage>
        <taxon>Eukaryota</taxon>
        <taxon>Fungi</taxon>
        <taxon>Dikarya</taxon>
        <taxon>Ascomycota</taxon>
        <taxon>Pezizomycotina</taxon>
        <taxon>Geoglossomycetes</taxon>
        <taxon>Geoglossales</taxon>
        <taxon>Geoglossaceae</taxon>
        <taxon>Glutinoglossum</taxon>
    </lineage>
</organism>
<dbReference type="Gene3D" id="3.20.10.10">
    <property type="entry name" value="D-amino Acid Aminotransferase, subunit A, domain 2"/>
    <property type="match status" value="1"/>
</dbReference>
<dbReference type="EMBL" id="JAGHQL010000015">
    <property type="protein sequence ID" value="KAH0544710.1"/>
    <property type="molecule type" value="Genomic_DNA"/>
</dbReference>
<name>A0A9P8L5I4_9PEZI</name>
<dbReference type="InterPro" id="IPR043131">
    <property type="entry name" value="BCAT-like_N"/>
</dbReference>
<keyword evidence="9" id="KW-1185">Reference proteome</keyword>
<gene>
    <name evidence="8" type="ORF">FGG08_001215</name>
</gene>
<comment type="similarity">
    <text evidence="2">Belongs to the class-IV pyridoxal-phosphate-dependent aminotransferase family.</text>
</comment>
<dbReference type="FunFam" id="3.30.470.10:FF:000012">
    <property type="entry name" value="Branched-chain-amino-acid aminotransferase"/>
    <property type="match status" value="1"/>
</dbReference>